<accession>A0A2P4ZP54</accession>
<protein>
    <recommendedName>
        <fullName evidence="2">NAD(P)-binding domain-containing protein</fullName>
    </recommendedName>
</protein>
<dbReference type="Proteomes" id="UP000054821">
    <property type="component" value="Unassembled WGS sequence"/>
</dbReference>
<proteinExistence type="inferred from homology"/>
<sequence length="225" mass="24176">MHIFISGATGRNGRLILAEALSRNHTVTVLARDPSSLTPHPNLTIVQGTPTSLQDVQTALSTPSPPSAILTTLNQRRVSENPFSALSPDTPPDLLTSTATILLSAIANTAFNTPPKIVVNSLYGARESMANMSFLFRAVLEHSTMKIAIKDHNSMDELIRKSGLPFVFARPARLTEGPAEAVRVWPDDGQGVGWNAAISRASLAKWMVKAAEASEWDGKSPVLTK</sequence>
<dbReference type="InterPro" id="IPR016040">
    <property type="entry name" value="NAD(P)-bd_dom"/>
</dbReference>
<dbReference type="EMBL" id="JPDN02000015">
    <property type="protein sequence ID" value="PON26044.1"/>
    <property type="molecule type" value="Genomic_DNA"/>
</dbReference>
<dbReference type="STRING" id="398673.A0A2P4ZP54"/>
<name>A0A2P4ZP54_9HYPO</name>
<evidence type="ECO:0000313" key="3">
    <source>
        <dbReference type="EMBL" id="PON26044.1"/>
    </source>
</evidence>
<organism evidence="3 4">
    <name type="scientific">Trichoderma gamsii</name>
    <dbReference type="NCBI Taxonomy" id="398673"/>
    <lineage>
        <taxon>Eukaryota</taxon>
        <taxon>Fungi</taxon>
        <taxon>Dikarya</taxon>
        <taxon>Ascomycota</taxon>
        <taxon>Pezizomycotina</taxon>
        <taxon>Sordariomycetes</taxon>
        <taxon>Hypocreomycetidae</taxon>
        <taxon>Hypocreales</taxon>
        <taxon>Hypocreaceae</taxon>
        <taxon>Trichoderma</taxon>
    </lineage>
</organism>
<dbReference type="Pfam" id="PF13460">
    <property type="entry name" value="NAD_binding_10"/>
    <property type="match status" value="1"/>
</dbReference>
<dbReference type="GeneID" id="29983641"/>
<dbReference type="RefSeq" id="XP_018663255.1">
    <property type="nucleotide sequence ID" value="XM_018803558.1"/>
</dbReference>
<dbReference type="InterPro" id="IPR036291">
    <property type="entry name" value="NAD(P)-bd_dom_sf"/>
</dbReference>
<dbReference type="SUPFAM" id="SSF51735">
    <property type="entry name" value="NAD(P)-binding Rossmann-fold domains"/>
    <property type="match status" value="1"/>
</dbReference>
<dbReference type="GO" id="GO:0004074">
    <property type="term" value="F:biliverdin reductase [NAD(P)H] activity"/>
    <property type="evidence" value="ECO:0007669"/>
    <property type="project" value="TreeGrafter"/>
</dbReference>
<comment type="caution">
    <text evidence="3">The sequence shown here is derived from an EMBL/GenBank/DDBJ whole genome shotgun (WGS) entry which is preliminary data.</text>
</comment>
<gene>
    <name evidence="3" type="ORF">TGAM01_v204988</name>
</gene>
<dbReference type="PANTHER" id="PTHR43355:SF2">
    <property type="entry name" value="FLAVIN REDUCTASE (NADPH)"/>
    <property type="match status" value="1"/>
</dbReference>
<dbReference type="Gene3D" id="3.40.50.720">
    <property type="entry name" value="NAD(P)-binding Rossmann-like Domain"/>
    <property type="match status" value="1"/>
</dbReference>
<dbReference type="AlphaFoldDB" id="A0A2P4ZP54"/>
<feature type="domain" description="NAD(P)-binding" evidence="2">
    <location>
        <begin position="7"/>
        <end position="212"/>
    </location>
</feature>
<evidence type="ECO:0000313" key="4">
    <source>
        <dbReference type="Proteomes" id="UP000054821"/>
    </source>
</evidence>
<comment type="similarity">
    <text evidence="1">Belongs to the avfA family.</text>
</comment>
<evidence type="ECO:0000256" key="1">
    <source>
        <dbReference type="ARBA" id="ARBA00038376"/>
    </source>
</evidence>
<dbReference type="GO" id="GO:0042602">
    <property type="term" value="F:riboflavin reductase (NADPH) activity"/>
    <property type="evidence" value="ECO:0007669"/>
    <property type="project" value="TreeGrafter"/>
</dbReference>
<keyword evidence="4" id="KW-1185">Reference proteome</keyword>
<dbReference type="InterPro" id="IPR051606">
    <property type="entry name" value="Polyketide_Oxido-like"/>
</dbReference>
<reference evidence="3 4" key="1">
    <citation type="journal article" date="2016" name="Genome Announc.">
        <title>Draft Whole-Genome Sequence of Trichoderma gamsii T6085, a Promising Biocontrol Agent of Fusarium Head Blight on Wheat.</title>
        <authorList>
            <person name="Baroncelli R."/>
            <person name="Zapparata A."/>
            <person name="Piaggeschi G."/>
            <person name="Sarrocco S."/>
            <person name="Vannacci G."/>
        </authorList>
    </citation>
    <scope>NUCLEOTIDE SEQUENCE [LARGE SCALE GENOMIC DNA]</scope>
    <source>
        <strain evidence="3 4">T6085</strain>
    </source>
</reference>
<evidence type="ECO:0000259" key="2">
    <source>
        <dbReference type="Pfam" id="PF13460"/>
    </source>
</evidence>
<dbReference type="PANTHER" id="PTHR43355">
    <property type="entry name" value="FLAVIN REDUCTASE (NADPH)"/>
    <property type="match status" value="1"/>
</dbReference>